<evidence type="ECO:0000313" key="18">
    <source>
        <dbReference type="Proteomes" id="UP000789508"/>
    </source>
</evidence>
<evidence type="ECO:0000259" key="15">
    <source>
        <dbReference type="PROSITE" id="PS50089"/>
    </source>
</evidence>
<comment type="caution">
    <text evidence="17">The sequence shown here is derived from an EMBL/GenBank/DDBJ whole genome shotgun (WGS) entry which is preliminary data.</text>
</comment>
<dbReference type="GO" id="GO:0005737">
    <property type="term" value="C:cytoplasm"/>
    <property type="evidence" value="ECO:0007669"/>
    <property type="project" value="UniProtKB-ARBA"/>
</dbReference>
<dbReference type="GO" id="GO:0061630">
    <property type="term" value="F:ubiquitin protein ligase activity"/>
    <property type="evidence" value="ECO:0007669"/>
    <property type="project" value="UniProtKB-EC"/>
</dbReference>
<dbReference type="Gene3D" id="3.10.110.10">
    <property type="entry name" value="Ubiquitin Conjugating Enzyme"/>
    <property type="match status" value="1"/>
</dbReference>
<evidence type="ECO:0000256" key="3">
    <source>
        <dbReference type="ARBA" id="ARBA00004906"/>
    </source>
</evidence>
<keyword evidence="6" id="KW-0812">Transmembrane</keyword>
<dbReference type="Gene3D" id="1.20.120.1750">
    <property type="match status" value="1"/>
</dbReference>
<keyword evidence="9 14" id="KW-0863">Zinc-finger</keyword>
<evidence type="ECO:0000256" key="10">
    <source>
        <dbReference type="ARBA" id="ARBA00022786"/>
    </source>
</evidence>
<dbReference type="InterPro" id="IPR031127">
    <property type="entry name" value="E3_UB_ligase_RBR"/>
</dbReference>
<keyword evidence="8" id="KW-0677">Repeat</keyword>
<dbReference type="PANTHER" id="PTHR11685">
    <property type="entry name" value="RBR FAMILY RING FINGER AND IBR DOMAIN-CONTAINING"/>
    <property type="match status" value="1"/>
</dbReference>
<dbReference type="InterPro" id="IPR054694">
    <property type="entry name" value="Parkin-like_IBR"/>
</dbReference>
<dbReference type="SUPFAM" id="SSF57850">
    <property type="entry name" value="RING/U-box"/>
    <property type="match status" value="2"/>
</dbReference>
<evidence type="ECO:0000256" key="8">
    <source>
        <dbReference type="ARBA" id="ARBA00022737"/>
    </source>
</evidence>
<dbReference type="PROSITE" id="PS51873">
    <property type="entry name" value="TRIAD"/>
    <property type="match status" value="1"/>
</dbReference>
<dbReference type="Pfam" id="PF22605">
    <property type="entry name" value="IBR_2"/>
    <property type="match status" value="1"/>
</dbReference>
<dbReference type="CDD" id="cd20336">
    <property type="entry name" value="Rcat_RBR"/>
    <property type="match status" value="1"/>
</dbReference>
<evidence type="ECO:0000256" key="9">
    <source>
        <dbReference type="ARBA" id="ARBA00022771"/>
    </source>
</evidence>
<feature type="non-terminal residue" evidence="17">
    <location>
        <position position="596"/>
    </location>
</feature>
<comment type="pathway">
    <text evidence="3">Protein modification; protein ubiquitination.</text>
</comment>
<reference evidence="17" key="1">
    <citation type="submission" date="2021-06" db="EMBL/GenBank/DDBJ databases">
        <authorList>
            <person name="Kallberg Y."/>
            <person name="Tangrot J."/>
            <person name="Rosling A."/>
        </authorList>
    </citation>
    <scope>NUCLEOTIDE SEQUENCE</scope>
    <source>
        <strain evidence="17">FL130A</strain>
    </source>
</reference>
<organism evidence="17 18">
    <name type="scientific">Ambispora leptoticha</name>
    <dbReference type="NCBI Taxonomy" id="144679"/>
    <lineage>
        <taxon>Eukaryota</taxon>
        <taxon>Fungi</taxon>
        <taxon>Fungi incertae sedis</taxon>
        <taxon>Mucoromycota</taxon>
        <taxon>Glomeromycotina</taxon>
        <taxon>Glomeromycetes</taxon>
        <taxon>Archaeosporales</taxon>
        <taxon>Ambisporaceae</taxon>
        <taxon>Ambispora</taxon>
    </lineage>
</organism>
<evidence type="ECO:0000256" key="13">
    <source>
        <dbReference type="ARBA" id="ARBA00023136"/>
    </source>
</evidence>
<dbReference type="EC" id="2.3.2.31" evidence="4"/>
<keyword evidence="10" id="KW-0833">Ubl conjugation pathway</keyword>
<keyword evidence="5" id="KW-0808">Transferase</keyword>
<evidence type="ECO:0000256" key="5">
    <source>
        <dbReference type="ARBA" id="ARBA00022679"/>
    </source>
</evidence>
<dbReference type="InterPro" id="IPR001841">
    <property type="entry name" value="Znf_RING"/>
</dbReference>
<proteinExistence type="predicted"/>
<dbReference type="PROSITE" id="PS50089">
    <property type="entry name" value="ZF_RING_2"/>
    <property type="match status" value="1"/>
</dbReference>
<evidence type="ECO:0000256" key="12">
    <source>
        <dbReference type="ARBA" id="ARBA00022989"/>
    </source>
</evidence>
<feature type="domain" description="RING-type" evidence="16">
    <location>
        <begin position="190"/>
        <end position="416"/>
    </location>
</feature>
<evidence type="ECO:0000256" key="1">
    <source>
        <dbReference type="ARBA" id="ARBA00001798"/>
    </source>
</evidence>
<name>A0A9N9C1X2_9GLOM</name>
<dbReference type="FunFam" id="3.30.40.10:FF:000051">
    <property type="entry name" value="RBR-type E3 ubiquitin transferase"/>
    <property type="match status" value="1"/>
</dbReference>
<evidence type="ECO:0000256" key="11">
    <source>
        <dbReference type="ARBA" id="ARBA00022833"/>
    </source>
</evidence>
<dbReference type="GO" id="GO:0008270">
    <property type="term" value="F:zinc ion binding"/>
    <property type="evidence" value="ECO:0007669"/>
    <property type="project" value="UniProtKB-KW"/>
</dbReference>
<accession>A0A9N9C1X2</accession>
<dbReference type="EMBL" id="CAJVPS010003377">
    <property type="protein sequence ID" value="CAG8587761.1"/>
    <property type="molecule type" value="Genomic_DNA"/>
</dbReference>
<dbReference type="OrthoDB" id="1431934at2759"/>
<keyword evidence="12" id="KW-1133">Transmembrane helix</keyword>
<dbReference type="InterPro" id="IPR044066">
    <property type="entry name" value="TRIAD_supradom"/>
</dbReference>
<dbReference type="Gene3D" id="3.30.40.10">
    <property type="entry name" value="Zinc/RING finger domain, C3HC4 (zinc finger)"/>
    <property type="match status" value="1"/>
</dbReference>
<sequence>QQISDDNNRIQILFDIPIKYPKQPINLRVINSLYDNEKEITELQKQLEARAIELAEQEEFAMYEIAEFSRTWLWEHENNRKTFKREFWLGEWMSRALDWRIESYSPARITQVQFEAERKVVEKCDELIGIIVSVAQARSYLRSNLWNIEKSVDMLKEDYKKGKFQETTKMINDEIENFIDNFDENTTENPLKTCAICFDDFPTNETTIFAPCKHVVCNDCFIRYLTIKVSEKQVFEIYCPGESKCKVLVDPITIGWMLSNELIAKYYTWLRDSFIQLQQNSLSKKYLWCIDRKCKHAISHKAPMNSNNYNNGLLHCHGCNSTWCQTCERNGGHWPATCKDYQHYAQINHTVNISIPKSVPSDLSTKPCPKCGIPVAKNGGCMHMVCALCKFNYCWGCGIDWSSRTHTRFYECDKETFHINSTFELFEIDDIQTTPGQFQKNFKRGVLLYTTGVESHTAKLDLIYKQFQNQKREEPLLLLQIRLASLLVQINYILKYASMSFFARAEKVTPAVRNAVEVSQRVSFGLLALESLEVRVLEVVRLRFGHGGGNGAGGSKDRAPPLQDKLFDFQQEFEKCNVQIKSNVKRLVNSLSNLDK</sequence>
<evidence type="ECO:0000313" key="17">
    <source>
        <dbReference type="EMBL" id="CAG8587761.1"/>
    </source>
</evidence>
<evidence type="ECO:0000259" key="16">
    <source>
        <dbReference type="PROSITE" id="PS51873"/>
    </source>
</evidence>
<dbReference type="InterPro" id="IPR016135">
    <property type="entry name" value="UBQ-conjugating_enzyme/RWD"/>
</dbReference>
<gene>
    <name evidence="17" type="ORF">ALEPTO_LOCUS7564</name>
</gene>
<dbReference type="InterPro" id="IPR013083">
    <property type="entry name" value="Znf_RING/FYVE/PHD"/>
</dbReference>
<feature type="domain" description="RING-type" evidence="15">
    <location>
        <begin position="194"/>
        <end position="240"/>
    </location>
</feature>
<evidence type="ECO:0000256" key="6">
    <source>
        <dbReference type="ARBA" id="ARBA00022692"/>
    </source>
</evidence>
<dbReference type="GO" id="GO:0016567">
    <property type="term" value="P:protein ubiquitination"/>
    <property type="evidence" value="ECO:0007669"/>
    <property type="project" value="InterPro"/>
</dbReference>
<evidence type="ECO:0000256" key="7">
    <source>
        <dbReference type="ARBA" id="ARBA00022723"/>
    </source>
</evidence>
<evidence type="ECO:0000256" key="14">
    <source>
        <dbReference type="PROSITE-ProRule" id="PRU00175"/>
    </source>
</evidence>
<comment type="subcellular location">
    <subcellularLocation>
        <location evidence="2">Membrane</location>
        <topology evidence="2">Single-pass membrane protein</topology>
    </subcellularLocation>
</comment>
<keyword evidence="13" id="KW-0472">Membrane</keyword>
<keyword evidence="18" id="KW-1185">Reference proteome</keyword>
<dbReference type="Pfam" id="PF13923">
    <property type="entry name" value="zf-C3HC4_2"/>
    <property type="match status" value="1"/>
</dbReference>
<dbReference type="Proteomes" id="UP000789508">
    <property type="component" value="Unassembled WGS sequence"/>
</dbReference>
<dbReference type="GO" id="GO:0031090">
    <property type="term" value="C:organelle membrane"/>
    <property type="evidence" value="ECO:0007669"/>
    <property type="project" value="UniProtKB-ARBA"/>
</dbReference>
<dbReference type="CDD" id="cd20335">
    <property type="entry name" value="BRcat_RBR"/>
    <property type="match status" value="1"/>
</dbReference>
<protein>
    <recommendedName>
        <fullName evidence="4">RBR-type E3 ubiquitin transferase</fullName>
        <ecNumber evidence="4">2.3.2.31</ecNumber>
    </recommendedName>
</protein>
<evidence type="ECO:0000256" key="4">
    <source>
        <dbReference type="ARBA" id="ARBA00012251"/>
    </source>
</evidence>
<keyword evidence="7" id="KW-0479">Metal-binding</keyword>
<dbReference type="AlphaFoldDB" id="A0A9N9C1X2"/>
<evidence type="ECO:0000256" key="2">
    <source>
        <dbReference type="ARBA" id="ARBA00004167"/>
    </source>
</evidence>
<keyword evidence="11" id="KW-0862">Zinc</keyword>
<comment type="catalytic activity">
    <reaction evidence="1">
        <text>[E2 ubiquitin-conjugating enzyme]-S-ubiquitinyl-L-cysteine + [acceptor protein]-L-lysine = [E2 ubiquitin-conjugating enzyme]-L-cysteine + [acceptor protein]-N(6)-ubiquitinyl-L-lysine.</text>
        <dbReference type="EC" id="2.3.2.31"/>
    </reaction>
</comment>